<name>A0A378U1Z6_NEIEL</name>
<sequence>MQTRIIPLAACPRHIGQLALALHAEWRDFAPWSEMEKIRAYYARCLDGGGLPLAWLAVDGENRLLGSAALKRHDIAELPQYEYWLGDVFVLPEARGCGIGARLIEHALQQAREMALPELYLYTPDVQAVYAKYGWREIETRRHNGEIVSVMRLCLGGREGEAV</sequence>
<organism evidence="2 3">
    <name type="scientific">Neisseria elongata</name>
    <dbReference type="NCBI Taxonomy" id="495"/>
    <lineage>
        <taxon>Bacteria</taxon>
        <taxon>Pseudomonadati</taxon>
        <taxon>Pseudomonadota</taxon>
        <taxon>Betaproteobacteria</taxon>
        <taxon>Neisseriales</taxon>
        <taxon>Neisseriaceae</taxon>
        <taxon>Neisseria</taxon>
    </lineage>
</organism>
<gene>
    <name evidence="2" type="ORF">NCTC10660_02000</name>
</gene>
<dbReference type="PROSITE" id="PS51186">
    <property type="entry name" value="GNAT"/>
    <property type="match status" value="1"/>
</dbReference>
<dbReference type="AlphaFoldDB" id="A0A378U1Z6"/>
<dbReference type="InterPro" id="IPR000182">
    <property type="entry name" value="GNAT_dom"/>
</dbReference>
<keyword evidence="2" id="KW-0808">Transferase</keyword>
<dbReference type="SUPFAM" id="SSF55729">
    <property type="entry name" value="Acyl-CoA N-acyltransferases (Nat)"/>
    <property type="match status" value="1"/>
</dbReference>
<evidence type="ECO:0000313" key="3">
    <source>
        <dbReference type="Proteomes" id="UP000254927"/>
    </source>
</evidence>
<dbReference type="Proteomes" id="UP000254927">
    <property type="component" value="Unassembled WGS sequence"/>
</dbReference>
<dbReference type="GeneID" id="93352989"/>
<feature type="domain" description="N-acetyltransferase" evidence="1">
    <location>
        <begin position="3"/>
        <end position="156"/>
    </location>
</feature>
<accession>A0A378U1Z6</accession>
<dbReference type="GO" id="GO:1905502">
    <property type="term" value="F:acetyl-CoA binding"/>
    <property type="evidence" value="ECO:0007669"/>
    <property type="project" value="TreeGrafter"/>
</dbReference>
<evidence type="ECO:0000313" key="2">
    <source>
        <dbReference type="EMBL" id="STZ68480.1"/>
    </source>
</evidence>
<dbReference type="GO" id="GO:0005737">
    <property type="term" value="C:cytoplasm"/>
    <property type="evidence" value="ECO:0007669"/>
    <property type="project" value="TreeGrafter"/>
</dbReference>
<dbReference type="InterPro" id="IPR016181">
    <property type="entry name" value="Acyl_CoA_acyltransferase"/>
</dbReference>
<dbReference type="PANTHER" id="PTHR13538:SF4">
    <property type="entry name" value="N-ALPHA-ACETYLTRANSFERASE 80"/>
    <property type="match status" value="1"/>
</dbReference>
<protein>
    <submittedName>
        <fullName evidence="2">Acetyltransferase</fullName>
    </submittedName>
</protein>
<dbReference type="RefSeq" id="WP_074894952.1">
    <property type="nucleotide sequence ID" value="NZ_CP031252.1"/>
</dbReference>
<dbReference type="GO" id="GO:0008080">
    <property type="term" value="F:N-acetyltransferase activity"/>
    <property type="evidence" value="ECO:0007669"/>
    <property type="project" value="InterPro"/>
</dbReference>
<dbReference type="PANTHER" id="PTHR13538">
    <property type="entry name" value="N-ACETYLTRANSFERASE 6"/>
    <property type="match status" value="1"/>
</dbReference>
<evidence type="ECO:0000259" key="1">
    <source>
        <dbReference type="PROSITE" id="PS51186"/>
    </source>
</evidence>
<dbReference type="EMBL" id="UGQW01000002">
    <property type="protein sequence ID" value="STZ68480.1"/>
    <property type="molecule type" value="Genomic_DNA"/>
</dbReference>
<reference evidence="2 3" key="1">
    <citation type="submission" date="2018-06" db="EMBL/GenBank/DDBJ databases">
        <authorList>
            <consortium name="Pathogen Informatics"/>
            <person name="Doyle S."/>
        </authorList>
    </citation>
    <scope>NUCLEOTIDE SEQUENCE [LARGE SCALE GENOMIC DNA]</scope>
    <source>
        <strain evidence="2 3">NCTC10660</strain>
    </source>
</reference>
<proteinExistence type="predicted"/>
<dbReference type="Pfam" id="PF00583">
    <property type="entry name" value="Acetyltransf_1"/>
    <property type="match status" value="1"/>
</dbReference>
<dbReference type="CDD" id="cd04301">
    <property type="entry name" value="NAT_SF"/>
    <property type="match status" value="1"/>
</dbReference>
<dbReference type="Gene3D" id="3.40.630.30">
    <property type="match status" value="1"/>
</dbReference>
<dbReference type="InterPro" id="IPR039840">
    <property type="entry name" value="NAA80"/>
</dbReference>